<sequence>MLRRFNVRFPVFWKSYVYMTQKKEIMVKFLYLINFTYEKGDKP</sequence>
<protein>
    <submittedName>
        <fullName evidence="1">Uncharacterized protein</fullName>
    </submittedName>
</protein>
<evidence type="ECO:0000313" key="1">
    <source>
        <dbReference type="EMBL" id="DAE18726.1"/>
    </source>
</evidence>
<accession>A0A8S5QHE6</accession>
<dbReference type="EMBL" id="BK015661">
    <property type="protein sequence ID" value="DAE18726.1"/>
    <property type="molecule type" value="Genomic_DNA"/>
</dbReference>
<reference evidence="1" key="1">
    <citation type="journal article" date="2021" name="Proc. Natl. Acad. Sci. U.S.A.">
        <title>A Catalog of Tens of Thousands of Viruses from Human Metagenomes Reveals Hidden Associations with Chronic Diseases.</title>
        <authorList>
            <person name="Tisza M.J."/>
            <person name="Buck C.B."/>
        </authorList>
    </citation>
    <scope>NUCLEOTIDE SEQUENCE</scope>
    <source>
        <strain evidence="1">CtXmm2</strain>
    </source>
</reference>
<name>A0A8S5QHE6_9CAUD</name>
<organism evidence="1">
    <name type="scientific">Siphoviridae sp. ctXmm2</name>
    <dbReference type="NCBI Taxonomy" id="2825546"/>
    <lineage>
        <taxon>Viruses</taxon>
        <taxon>Duplodnaviria</taxon>
        <taxon>Heunggongvirae</taxon>
        <taxon>Uroviricota</taxon>
        <taxon>Caudoviricetes</taxon>
    </lineage>
</organism>
<proteinExistence type="predicted"/>